<feature type="domain" description="HTH lacI-type" evidence="4">
    <location>
        <begin position="12"/>
        <end position="66"/>
    </location>
</feature>
<dbReference type="InterPro" id="IPR028082">
    <property type="entry name" value="Peripla_BP_I"/>
</dbReference>
<evidence type="ECO:0000256" key="1">
    <source>
        <dbReference type="ARBA" id="ARBA00023015"/>
    </source>
</evidence>
<dbReference type="Pfam" id="PF00356">
    <property type="entry name" value="LacI"/>
    <property type="match status" value="1"/>
</dbReference>
<dbReference type="InterPro" id="IPR010982">
    <property type="entry name" value="Lambda_DNA-bd_dom_sf"/>
</dbReference>
<dbReference type="GO" id="GO:0003700">
    <property type="term" value="F:DNA-binding transcription factor activity"/>
    <property type="evidence" value="ECO:0007669"/>
    <property type="project" value="TreeGrafter"/>
</dbReference>
<dbReference type="InterPro" id="IPR046335">
    <property type="entry name" value="LacI/GalR-like_sensor"/>
</dbReference>
<evidence type="ECO:0000313" key="5">
    <source>
        <dbReference type="EMBL" id="RVU23670.1"/>
    </source>
</evidence>
<dbReference type="OrthoDB" id="252678at2"/>
<name>A0A3S2Z047_9ACTN</name>
<keyword evidence="3" id="KW-0804">Transcription</keyword>
<comment type="caution">
    <text evidence="5">The sequence shown here is derived from an EMBL/GenBank/DDBJ whole genome shotgun (WGS) entry which is preliminary data.</text>
</comment>
<organism evidence="5 6">
    <name type="scientific">Streptomyces antnestii</name>
    <dbReference type="NCBI Taxonomy" id="2494256"/>
    <lineage>
        <taxon>Bacteria</taxon>
        <taxon>Bacillati</taxon>
        <taxon>Actinomycetota</taxon>
        <taxon>Actinomycetes</taxon>
        <taxon>Kitasatosporales</taxon>
        <taxon>Streptomycetaceae</taxon>
        <taxon>Streptomyces</taxon>
    </lineage>
</organism>
<protein>
    <submittedName>
        <fullName evidence="5">LacI family transcriptional regulator</fullName>
    </submittedName>
</protein>
<dbReference type="GO" id="GO:0000976">
    <property type="term" value="F:transcription cis-regulatory region binding"/>
    <property type="evidence" value="ECO:0007669"/>
    <property type="project" value="TreeGrafter"/>
</dbReference>
<dbReference type="Gene3D" id="1.10.260.40">
    <property type="entry name" value="lambda repressor-like DNA-binding domains"/>
    <property type="match status" value="1"/>
</dbReference>
<keyword evidence="6" id="KW-1185">Reference proteome</keyword>
<dbReference type="Gene3D" id="3.40.50.2300">
    <property type="match status" value="2"/>
</dbReference>
<keyword evidence="2" id="KW-0238">DNA-binding</keyword>
<dbReference type="Proteomes" id="UP000283128">
    <property type="component" value="Unassembled WGS sequence"/>
</dbReference>
<evidence type="ECO:0000259" key="4">
    <source>
        <dbReference type="PROSITE" id="PS50932"/>
    </source>
</evidence>
<accession>A0A3S2Z047</accession>
<dbReference type="PANTHER" id="PTHR30146">
    <property type="entry name" value="LACI-RELATED TRANSCRIPTIONAL REPRESSOR"/>
    <property type="match status" value="1"/>
</dbReference>
<proteinExistence type="predicted"/>
<gene>
    <name evidence="5" type="ORF">EOT10_16430</name>
</gene>
<keyword evidence="1" id="KW-0805">Transcription regulation</keyword>
<evidence type="ECO:0000256" key="3">
    <source>
        <dbReference type="ARBA" id="ARBA00023163"/>
    </source>
</evidence>
<dbReference type="PANTHER" id="PTHR30146:SF153">
    <property type="entry name" value="LACTOSE OPERON REPRESSOR"/>
    <property type="match status" value="1"/>
</dbReference>
<dbReference type="SMART" id="SM00354">
    <property type="entry name" value="HTH_LACI"/>
    <property type="match status" value="1"/>
</dbReference>
<dbReference type="EMBL" id="RZYA01000007">
    <property type="protein sequence ID" value="RVU23670.1"/>
    <property type="molecule type" value="Genomic_DNA"/>
</dbReference>
<dbReference type="AlphaFoldDB" id="A0A3S2Z047"/>
<dbReference type="SUPFAM" id="SSF53822">
    <property type="entry name" value="Periplasmic binding protein-like I"/>
    <property type="match status" value="1"/>
</dbReference>
<dbReference type="Pfam" id="PF13377">
    <property type="entry name" value="Peripla_BP_3"/>
    <property type="match status" value="1"/>
</dbReference>
<evidence type="ECO:0000313" key="6">
    <source>
        <dbReference type="Proteomes" id="UP000283128"/>
    </source>
</evidence>
<dbReference type="PROSITE" id="PS00356">
    <property type="entry name" value="HTH_LACI_1"/>
    <property type="match status" value="1"/>
</dbReference>
<reference evidence="5 6" key="1">
    <citation type="submission" date="2019-01" db="EMBL/GenBank/DDBJ databases">
        <title>Genome sequences of Streptomyces and Rhizobium isolates collected from root and soil.</title>
        <authorList>
            <person name="Chhettri S."/>
            <person name="Sevigny J.L."/>
            <person name="Sen A."/>
            <person name="Ennis N."/>
            <person name="Tisa L."/>
        </authorList>
    </citation>
    <scope>NUCLEOTIDE SEQUENCE [LARGE SCALE GENOMIC DNA]</scope>
    <source>
        <strain evidence="5 6">San01</strain>
    </source>
</reference>
<dbReference type="CDD" id="cd01392">
    <property type="entry name" value="HTH_LacI"/>
    <property type="match status" value="1"/>
</dbReference>
<sequence>MEEVVVARSKGVTIRDVAQRAGVSVAAVSMALNDTGTLSAATRLRIRATAEEMEYQADALARGLRGSPVGAIGLVMRSLDALSEYAPPGVDLFTRYIGAASAQAMDRGLSLMLVRDPTKRPTPPLALSLDGYIVTMPHVDDPVIDLLERRGIPYVTLGRDPSRPDFTDWATEDEISTFRRIYEHFAAAGARSIVLLRGTDPNAWNIDSEATYRAWCESVGITPRVYLSAERAGERGGEEVAQAIVDDEIPDAILCHTGRQAAGVLTGLTARGVAVPDRTLLATASDSEHTRHSRPAISAVELHAEETTLALLDLLQARIAGEPSAGPILTTGRFRVRASSRRAHTSG</sequence>
<dbReference type="SUPFAM" id="SSF47413">
    <property type="entry name" value="lambda repressor-like DNA-binding domains"/>
    <property type="match status" value="1"/>
</dbReference>
<dbReference type="InterPro" id="IPR000843">
    <property type="entry name" value="HTH_LacI"/>
</dbReference>
<dbReference type="PROSITE" id="PS50932">
    <property type="entry name" value="HTH_LACI_2"/>
    <property type="match status" value="1"/>
</dbReference>
<evidence type="ECO:0000256" key="2">
    <source>
        <dbReference type="ARBA" id="ARBA00023125"/>
    </source>
</evidence>